<reference evidence="1" key="2">
    <citation type="journal article" date="2015" name="Data Brief">
        <title>Shoot transcriptome of the giant reed, Arundo donax.</title>
        <authorList>
            <person name="Barrero R.A."/>
            <person name="Guerrero F.D."/>
            <person name="Moolhuijzen P."/>
            <person name="Goolsby J.A."/>
            <person name="Tidwell J."/>
            <person name="Bellgard S.E."/>
            <person name="Bellgard M.I."/>
        </authorList>
    </citation>
    <scope>NUCLEOTIDE SEQUENCE</scope>
    <source>
        <tissue evidence="1">Shoot tissue taken approximately 20 cm above the soil surface</tissue>
    </source>
</reference>
<accession>A0A0A9F5X9</accession>
<sequence length="26" mass="2786">MIGSPSISVSFVRCSRSILKIASSFL</sequence>
<organism evidence="1">
    <name type="scientific">Arundo donax</name>
    <name type="common">Giant reed</name>
    <name type="synonym">Donax arundinaceus</name>
    <dbReference type="NCBI Taxonomy" id="35708"/>
    <lineage>
        <taxon>Eukaryota</taxon>
        <taxon>Viridiplantae</taxon>
        <taxon>Streptophyta</taxon>
        <taxon>Embryophyta</taxon>
        <taxon>Tracheophyta</taxon>
        <taxon>Spermatophyta</taxon>
        <taxon>Magnoliopsida</taxon>
        <taxon>Liliopsida</taxon>
        <taxon>Poales</taxon>
        <taxon>Poaceae</taxon>
        <taxon>PACMAD clade</taxon>
        <taxon>Arundinoideae</taxon>
        <taxon>Arundineae</taxon>
        <taxon>Arundo</taxon>
    </lineage>
</organism>
<proteinExistence type="predicted"/>
<evidence type="ECO:0000313" key="1">
    <source>
        <dbReference type="EMBL" id="JAE05546.1"/>
    </source>
</evidence>
<protein>
    <submittedName>
        <fullName evidence="1">Uncharacterized protein</fullName>
    </submittedName>
</protein>
<dbReference type="EMBL" id="GBRH01192350">
    <property type="protein sequence ID" value="JAE05546.1"/>
    <property type="molecule type" value="Transcribed_RNA"/>
</dbReference>
<dbReference type="AlphaFoldDB" id="A0A0A9F5X9"/>
<reference evidence="1" key="1">
    <citation type="submission" date="2014-09" db="EMBL/GenBank/DDBJ databases">
        <authorList>
            <person name="Magalhaes I.L.F."/>
            <person name="Oliveira U."/>
            <person name="Santos F.R."/>
            <person name="Vidigal T.H.D.A."/>
            <person name="Brescovit A.D."/>
            <person name="Santos A.J."/>
        </authorList>
    </citation>
    <scope>NUCLEOTIDE SEQUENCE</scope>
    <source>
        <tissue evidence="1">Shoot tissue taken approximately 20 cm above the soil surface</tissue>
    </source>
</reference>
<name>A0A0A9F5X9_ARUDO</name>